<dbReference type="InterPro" id="IPR021878">
    <property type="entry name" value="TgpA_N"/>
</dbReference>
<keyword evidence="2" id="KW-0472">Membrane</keyword>
<dbReference type="Pfam" id="PF01841">
    <property type="entry name" value="Transglut_core"/>
    <property type="match status" value="1"/>
</dbReference>
<dbReference type="InterPro" id="IPR052901">
    <property type="entry name" value="Bact_TGase-like"/>
</dbReference>
<evidence type="ECO:0000256" key="2">
    <source>
        <dbReference type="SAM" id="Phobius"/>
    </source>
</evidence>
<dbReference type="SMART" id="SM00460">
    <property type="entry name" value="TGc"/>
    <property type="match status" value="1"/>
</dbReference>
<dbReference type="OrthoDB" id="9804872at2"/>
<feature type="transmembrane region" description="Helical" evidence="2">
    <location>
        <begin position="606"/>
        <end position="625"/>
    </location>
</feature>
<keyword evidence="2" id="KW-1133">Transmembrane helix</keyword>
<dbReference type="AlphaFoldDB" id="A0A4R7JLL4"/>
<dbReference type="Pfam" id="PF11992">
    <property type="entry name" value="TgpA_N"/>
    <property type="match status" value="1"/>
</dbReference>
<dbReference type="RefSeq" id="WP_133736759.1">
    <property type="nucleotide sequence ID" value="NZ_SOAX01000006.1"/>
</dbReference>
<feature type="domain" description="Transglutaminase-like" evidence="3">
    <location>
        <begin position="468"/>
        <end position="539"/>
    </location>
</feature>
<evidence type="ECO:0000259" key="3">
    <source>
        <dbReference type="SMART" id="SM00460"/>
    </source>
</evidence>
<keyword evidence="2" id="KW-0812">Transmembrane</keyword>
<dbReference type="PANTHER" id="PTHR42736:SF1">
    <property type="entry name" value="PROTEIN-GLUTAMINE GAMMA-GLUTAMYLTRANSFERASE"/>
    <property type="match status" value="1"/>
</dbReference>
<proteinExistence type="predicted"/>
<evidence type="ECO:0000313" key="5">
    <source>
        <dbReference type="Proteomes" id="UP000295830"/>
    </source>
</evidence>
<feature type="transmembrane region" description="Helical" evidence="2">
    <location>
        <begin position="110"/>
        <end position="126"/>
    </location>
</feature>
<protein>
    <submittedName>
        <fullName evidence="4">Transglutaminase superfamily protein</fullName>
    </submittedName>
</protein>
<feature type="transmembrane region" description="Helical" evidence="2">
    <location>
        <begin position="9"/>
        <end position="28"/>
    </location>
</feature>
<comment type="caution">
    <text evidence="4">The sequence shown here is derived from an EMBL/GenBank/DDBJ whole genome shotgun (WGS) entry which is preliminary data.</text>
</comment>
<dbReference type="InterPro" id="IPR038765">
    <property type="entry name" value="Papain-like_cys_pep_sf"/>
</dbReference>
<feature type="transmembrane region" description="Helical" evidence="2">
    <location>
        <begin position="73"/>
        <end position="98"/>
    </location>
</feature>
<reference evidence="4 5" key="1">
    <citation type="submission" date="2019-03" db="EMBL/GenBank/DDBJ databases">
        <title>Genomic Encyclopedia of Type Strains, Phase IV (KMG-IV): sequencing the most valuable type-strain genomes for metagenomic binning, comparative biology and taxonomic classification.</title>
        <authorList>
            <person name="Goeker M."/>
        </authorList>
    </citation>
    <scope>NUCLEOTIDE SEQUENCE [LARGE SCALE GENOMIC DNA]</scope>
    <source>
        <strain evidence="4 5">DSM 15505</strain>
    </source>
</reference>
<feature type="region of interest" description="Disordered" evidence="1">
    <location>
        <begin position="388"/>
        <end position="408"/>
    </location>
</feature>
<evidence type="ECO:0000313" key="4">
    <source>
        <dbReference type="EMBL" id="TDT38544.1"/>
    </source>
</evidence>
<dbReference type="SUPFAM" id="SSF54001">
    <property type="entry name" value="Cysteine proteinases"/>
    <property type="match status" value="1"/>
</dbReference>
<accession>A0A4R7JLL4</accession>
<name>A0A4R7JLL4_9GAMM</name>
<dbReference type="PANTHER" id="PTHR42736">
    <property type="entry name" value="PROTEIN-GLUTAMINE GAMMA-GLUTAMYLTRANSFERASE"/>
    <property type="match status" value="1"/>
</dbReference>
<feature type="compositionally biased region" description="Polar residues" evidence="1">
    <location>
        <begin position="248"/>
        <end position="258"/>
    </location>
</feature>
<dbReference type="EMBL" id="SOAX01000006">
    <property type="protein sequence ID" value="TDT38544.1"/>
    <property type="molecule type" value="Genomic_DNA"/>
</dbReference>
<dbReference type="Proteomes" id="UP000295830">
    <property type="component" value="Unassembled WGS sequence"/>
</dbReference>
<feature type="compositionally biased region" description="Basic and acidic residues" evidence="1">
    <location>
        <begin position="214"/>
        <end position="242"/>
    </location>
</feature>
<feature type="region of interest" description="Disordered" evidence="1">
    <location>
        <begin position="214"/>
        <end position="274"/>
    </location>
</feature>
<dbReference type="InterPro" id="IPR002931">
    <property type="entry name" value="Transglutaminase-like"/>
</dbReference>
<feature type="transmembrane region" description="Helical" evidence="2">
    <location>
        <begin position="133"/>
        <end position="153"/>
    </location>
</feature>
<dbReference type="Gene3D" id="3.10.620.30">
    <property type="match status" value="1"/>
</dbReference>
<sequence length="731" mass="82324">MTIESFRVHWWLSVLFATAVAGALSVLVSVPAAMLGGAATLAASVLSLWAAWRKRARADALKWASDPVLIAGMFLFVFLLFTAGLVPALLGLLCAAQLGMNLVFRLHRHLYFSLMVTFAVLMFGASRATHGGYLLFFALYCISGCLCLGYAYMDRQLGQNHSGDATPVWRHRDKAQVSLVLMVLALGIYLVMPRLPAANIGNQMASAPEFYQDREWEQEAQRDSDPLQQDRSRNSESRDPGREGGSPATPNEGSTGYQGFSDRMDIRDPDPDNQRFSNAIVARMRADRGAYLKVETFDRFDGVTWSRTSNGQRKHLLAENDGDLGITGEDANFQQQIHIEQPMGRFIPAAPVPALLHLPASVVAIDAYGNIKLPSGLQDGTRYAVESVSRQHKGRELAGNTPPPRDADLALPEDLDPRIQQLAESVTEDTDSRWQAALALEEHLRTEYDYSLESVFESQNRTPLPRFLFEDRKGHCEFFASSLAVMLRTLDIPARLVTGFSATDRNPLTGYYEIRALDGHAWVEAWIDGVGWVLLEPTAYYQLPKPEQETLTANQIQEYAQRLQQMENALGNDREFTWRGLMLGLWDVLYRYSIALLALIKLFVMTVWPLLIGGAALVLAGYLLWRLNRNRIQDRISYWRVNRYQPSDPKQAAGFYLKHLQAMMARRGLERPPGMTIEHYTRLLEDQADLAEPREIVTLINTLFYSEEEVPGSDTTDPLLEAFNRLYHHHR</sequence>
<evidence type="ECO:0000256" key="1">
    <source>
        <dbReference type="SAM" id="MobiDB-lite"/>
    </source>
</evidence>
<feature type="transmembrane region" description="Helical" evidence="2">
    <location>
        <begin position="175"/>
        <end position="192"/>
    </location>
</feature>
<organism evidence="4 5">
    <name type="scientific">Halospina denitrificans</name>
    <dbReference type="NCBI Taxonomy" id="332522"/>
    <lineage>
        <taxon>Bacteria</taxon>
        <taxon>Pseudomonadati</taxon>
        <taxon>Pseudomonadota</taxon>
        <taxon>Gammaproteobacteria</taxon>
        <taxon>Halospina</taxon>
    </lineage>
</organism>
<keyword evidence="5" id="KW-1185">Reference proteome</keyword>
<gene>
    <name evidence="4" type="ORF">DES49_2521</name>
</gene>
<feature type="compositionally biased region" description="Basic and acidic residues" evidence="1">
    <location>
        <begin position="262"/>
        <end position="273"/>
    </location>
</feature>